<dbReference type="FunFam" id="3.30.200.20:FF:000644">
    <property type="entry name" value="Suppressor of npr1-1 constitutive 4"/>
    <property type="match status" value="1"/>
</dbReference>
<evidence type="ECO:0000256" key="15">
    <source>
        <dbReference type="ARBA" id="ARBA00047899"/>
    </source>
</evidence>
<feature type="domain" description="GP-PDE" evidence="21">
    <location>
        <begin position="370"/>
        <end position="475"/>
    </location>
</feature>
<evidence type="ECO:0008006" key="24">
    <source>
        <dbReference type="Google" id="ProtNLM"/>
    </source>
</evidence>
<dbReference type="EMBL" id="JAAMPC010000001">
    <property type="protein sequence ID" value="KAG2332537.1"/>
    <property type="molecule type" value="Genomic_DNA"/>
</dbReference>
<dbReference type="Gene3D" id="1.10.510.10">
    <property type="entry name" value="Transferase(Phosphotransferase) domain 1"/>
    <property type="match status" value="1"/>
</dbReference>
<evidence type="ECO:0000256" key="17">
    <source>
        <dbReference type="PROSITE-ProRule" id="PRU10141"/>
    </source>
</evidence>
<keyword evidence="3" id="KW-0808">Transferase</keyword>
<organism evidence="22 23">
    <name type="scientific">Brassica carinata</name>
    <name type="common">Ethiopian mustard</name>
    <name type="synonym">Abyssinian cabbage</name>
    <dbReference type="NCBI Taxonomy" id="52824"/>
    <lineage>
        <taxon>Eukaryota</taxon>
        <taxon>Viridiplantae</taxon>
        <taxon>Streptophyta</taxon>
        <taxon>Embryophyta</taxon>
        <taxon>Tracheophyta</taxon>
        <taxon>Spermatophyta</taxon>
        <taxon>Magnoliopsida</taxon>
        <taxon>eudicotyledons</taxon>
        <taxon>Gunneridae</taxon>
        <taxon>Pentapetalae</taxon>
        <taxon>rosids</taxon>
        <taxon>malvids</taxon>
        <taxon>Brassicales</taxon>
        <taxon>Brassicaceae</taxon>
        <taxon>Brassiceae</taxon>
        <taxon>Brassica</taxon>
    </lineage>
</organism>
<evidence type="ECO:0000256" key="1">
    <source>
        <dbReference type="ARBA" id="ARBA00004479"/>
    </source>
</evidence>
<dbReference type="GO" id="GO:0004674">
    <property type="term" value="F:protein serine/threonine kinase activity"/>
    <property type="evidence" value="ECO:0007669"/>
    <property type="project" value="UniProtKB-KW"/>
</dbReference>
<dbReference type="InterPro" id="IPR000719">
    <property type="entry name" value="Prot_kinase_dom"/>
</dbReference>
<dbReference type="InterPro" id="IPR030395">
    <property type="entry name" value="GP_PDE_dom"/>
</dbReference>
<keyword evidence="2" id="KW-0723">Serine/threonine-protein kinase</keyword>
<dbReference type="PROSITE" id="PS50011">
    <property type="entry name" value="PROTEIN_KINASE_DOM"/>
    <property type="match status" value="1"/>
</dbReference>
<dbReference type="Gene3D" id="3.20.20.190">
    <property type="entry name" value="Phosphatidylinositol (PI) phosphodiesterase"/>
    <property type="match status" value="2"/>
</dbReference>
<dbReference type="Pfam" id="PF07714">
    <property type="entry name" value="PK_Tyr_Ser-Thr"/>
    <property type="match status" value="1"/>
</dbReference>
<dbReference type="InterPro" id="IPR017946">
    <property type="entry name" value="PLC-like_Pdiesterase_TIM-brl"/>
</dbReference>
<dbReference type="InterPro" id="IPR011009">
    <property type="entry name" value="Kinase-like_dom_sf"/>
</dbReference>
<dbReference type="PANTHER" id="PTHR43620:SF39">
    <property type="entry name" value="GLYCEROPHOSPHODIESTER PHOSPHODIESTERASE GDPDL1-RELATED"/>
    <property type="match status" value="1"/>
</dbReference>
<evidence type="ECO:0000256" key="13">
    <source>
        <dbReference type="ARBA" id="ARBA00023180"/>
    </source>
</evidence>
<dbReference type="PANTHER" id="PTHR43620">
    <property type="entry name" value="GLYCEROPHOSPHORYL DIESTER PHOSPHODIESTERASE"/>
    <property type="match status" value="1"/>
</dbReference>
<dbReference type="PROSITE" id="PS00108">
    <property type="entry name" value="PROTEIN_KINASE_ST"/>
    <property type="match status" value="1"/>
</dbReference>
<dbReference type="PROSITE" id="PS51704">
    <property type="entry name" value="GP_PDE"/>
    <property type="match status" value="2"/>
</dbReference>
<feature type="binding site" evidence="17">
    <location>
        <position position="894"/>
    </location>
    <ligand>
        <name>ATP</name>
        <dbReference type="ChEBI" id="CHEBI:30616"/>
    </ligand>
</feature>
<keyword evidence="13" id="KW-0325">Glycoprotein</keyword>
<comment type="subcellular location">
    <subcellularLocation>
        <location evidence="1">Membrane</location>
        <topology evidence="1">Single-pass type I membrane protein</topology>
    </subcellularLocation>
</comment>
<evidence type="ECO:0000256" key="4">
    <source>
        <dbReference type="ARBA" id="ARBA00022692"/>
    </source>
</evidence>
<dbReference type="OrthoDB" id="1044971at2759"/>
<keyword evidence="8" id="KW-0319">Glycerol metabolism</keyword>
<dbReference type="FunFam" id="3.20.20.190:FF:000013">
    <property type="entry name" value="Glycerophosphodiester phosphodiesterase GDPDL3"/>
    <property type="match status" value="1"/>
</dbReference>
<evidence type="ECO:0000313" key="22">
    <source>
        <dbReference type="EMBL" id="KAG2332537.1"/>
    </source>
</evidence>
<dbReference type="Pfam" id="PF14380">
    <property type="entry name" value="WAK_assoc"/>
    <property type="match status" value="1"/>
</dbReference>
<keyword evidence="9" id="KW-0378">Hydrolase</keyword>
<dbReference type="SUPFAM" id="SSF56112">
    <property type="entry name" value="Protein kinase-like (PK-like)"/>
    <property type="match status" value="1"/>
</dbReference>
<dbReference type="AlphaFoldDB" id="A0A8X7WNA5"/>
<evidence type="ECO:0000256" key="9">
    <source>
        <dbReference type="ARBA" id="ARBA00022801"/>
    </source>
</evidence>
<evidence type="ECO:0000259" key="20">
    <source>
        <dbReference type="PROSITE" id="PS50011"/>
    </source>
</evidence>
<keyword evidence="7" id="KW-0418">Kinase</keyword>
<dbReference type="GO" id="GO:0030247">
    <property type="term" value="F:polysaccharide binding"/>
    <property type="evidence" value="ECO:0007669"/>
    <property type="project" value="InterPro"/>
</dbReference>
<evidence type="ECO:0000256" key="2">
    <source>
        <dbReference type="ARBA" id="ARBA00022527"/>
    </source>
</evidence>
<proteinExistence type="predicted"/>
<dbReference type="GO" id="GO:0016020">
    <property type="term" value="C:membrane"/>
    <property type="evidence" value="ECO:0007669"/>
    <property type="project" value="UniProtKB-SubCell"/>
</dbReference>
<dbReference type="Pfam" id="PF03009">
    <property type="entry name" value="GDPD"/>
    <property type="match status" value="2"/>
</dbReference>
<dbReference type="Gene3D" id="3.30.200.20">
    <property type="entry name" value="Phosphorylase Kinase, domain 1"/>
    <property type="match status" value="1"/>
</dbReference>
<evidence type="ECO:0000313" key="23">
    <source>
        <dbReference type="Proteomes" id="UP000886595"/>
    </source>
</evidence>
<keyword evidence="4 18" id="KW-0812">Transmembrane</keyword>
<keyword evidence="11 18" id="KW-1133">Transmembrane helix</keyword>
<feature type="transmembrane region" description="Helical" evidence="18">
    <location>
        <begin position="814"/>
        <end position="836"/>
    </location>
</feature>
<comment type="caution">
    <text evidence="22">The sequence shown here is derived from an EMBL/GenBank/DDBJ whole genome shotgun (WGS) entry which is preliminary data.</text>
</comment>
<protein>
    <recommendedName>
        <fullName evidence="24">Glycerophosphodiester phosphodiesterase</fullName>
    </recommendedName>
</protein>
<comment type="catalytic activity">
    <reaction evidence="15">
        <text>L-threonyl-[protein] + ATP = O-phospho-L-threonyl-[protein] + ADP + H(+)</text>
        <dbReference type="Rhea" id="RHEA:46608"/>
        <dbReference type="Rhea" id="RHEA-COMP:11060"/>
        <dbReference type="Rhea" id="RHEA-COMP:11605"/>
        <dbReference type="ChEBI" id="CHEBI:15378"/>
        <dbReference type="ChEBI" id="CHEBI:30013"/>
        <dbReference type="ChEBI" id="CHEBI:30616"/>
        <dbReference type="ChEBI" id="CHEBI:61977"/>
        <dbReference type="ChEBI" id="CHEBI:456216"/>
        <dbReference type="EC" id="2.7.11.1"/>
    </reaction>
</comment>
<keyword evidence="5 19" id="KW-0732">Signal</keyword>
<dbReference type="Proteomes" id="UP000886595">
    <property type="component" value="Unassembled WGS sequence"/>
</dbReference>
<feature type="signal peptide" evidence="19">
    <location>
        <begin position="1"/>
        <end position="40"/>
    </location>
</feature>
<dbReference type="CDD" id="cd08603">
    <property type="entry name" value="GDPD_SHV3_repeat_1"/>
    <property type="match status" value="1"/>
</dbReference>
<keyword evidence="12 18" id="KW-0472">Membrane</keyword>
<evidence type="ECO:0000256" key="19">
    <source>
        <dbReference type="SAM" id="SignalP"/>
    </source>
</evidence>
<evidence type="ECO:0000256" key="10">
    <source>
        <dbReference type="ARBA" id="ARBA00022840"/>
    </source>
</evidence>
<dbReference type="InterPro" id="IPR025287">
    <property type="entry name" value="WAK_GUB"/>
</dbReference>
<feature type="chain" id="PRO_5036499592" description="Glycerophosphodiester phosphodiesterase" evidence="19">
    <location>
        <begin position="41"/>
        <end position="1167"/>
    </location>
</feature>
<dbReference type="Pfam" id="PF13947">
    <property type="entry name" value="GUB_WAK_bind"/>
    <property type="match status" value="1"/>
</dbReference>
<dbReference type="SMART" id="SM00220">
    <property type="entry name" value="S_TKc"/>
    <property type="match status" value="1"/>
</dbReference>
<dbReference type="GO" id="GO:0006071">
    <property type="term" value="P:glycerol metabolic process"/>
    <property type="evidence" value="ECO:0007669"/>
    <property type="project" value="UniProtKB-KW"/>
</dbReference>
<evidence type="ECO:0000256" key="16">
    <source>
        <dbReference type="ARBA" id="ARBA00048679"/>
    </source>
</evidence>
<sequence length="1167" mass="129451">MEETPTNFKRGNPTRRGSRAWMFLLCGVVLIQLFAGQTEAQRSRSPWQTLSGDAPLVIARGGFSGLFPDSSLIAYGFAQQTSIAGAALWCDVQLTKDGAGICFPDLKLNNASTVEDIFPNRQKSYPVNGVSTQGWFTIDFSLRDLSNVTLIRGIFSRTEKFDGMYPIVTVEYVTTQIKPESFWLNIQHDAFYTKQNLSISSFLISASRNVSIDYISSPEVNFFKKIAGRFGPNGPSFVFQFLGKEDFEPTTNRTYGSILSNLTFVKTFASGILVPKSYIFPLDDKQYLLPPTSLVQDAHKAGLQVYASGFANDVDIAHDYGFDPVTEYLSFVDNGNFSVDGVLSDFPITPSASIDCFSHLGRNATKQVDFLVISKNGASGEYPGCTDLAYDNAIKDGADVIDCSVQMSSDGIPFCSRSIDLSNSTMISQTPYAQRSTHVPEISSNDGIYTFSLTWAEIRNLTPPGLCGTVSERVCISTIYDFFSDATVEINSYVTGTGIDGIITEFPNTAARYKRNRCLGEKEPPPYMAPVGPGTFVQIFTALPPDQAPTPVFTDDDVSAYDRYKRCSQPFRCGDQGGLLYPFWIPDRKSCGNPDFNLNCSSGFAEITVSSVKFRILNANYTSRIIRLARSDYMDNLCPSKPLNGPFYQTTLQLANDTALLTMLYDCQDLSSIYSSEAYNYVTEFQCKEGVNNYCVVINSSSPLFNWRDGIEFLKKNCTKDVSMPVSGSKLHTLNPDNLKKTLEQGFELELKQDCSLCLDSNGACGYNQTSRGFVCYCEDGTHGQNCSSSGKTSHESSVNTVRKGSLINTVRKVSGSIAGVVMFLVLLSLFLCLLWKREARQRQQNLKSLIPLRHYTYGQVKRITKSFAEVVGRGGFGIVYRGTLSDGRMVAVKVLKDSKGNGEDFTNEVASMNQTSHHNIVPLLGFCSEGSKRAIIYEFLGNGSLDKFISGKFPMNLDWTSLYQIALGVARGLEYLHHGCKTRIVHFDIKPQNVLLDDNFCPKKKESALSLLDTRGTVGYIAPEMISRVYGSVSHKSDVYSYGMLVLEMIGARNKERAHQDSASNTSSIYFPEWVYREIELGKSRMLIENEISNEEHELAKKMTLVGLWCIQSSPLDRPPMNRVVEMMEGSLDALEVPPRPVLQIPIAPLQESSTLSRDISVYTEE</sequence>
<dbReference type="FunFam" id="1.10.510.10:FF:000590">
    <property type="entry name" value="PR5-like receptor kinase"/>
    <property type="match status" value="1"/>
</dbReference>
<dbReference type="InterPro" id="IPR017441">
    <property type="entry name" value="Protein_kinase_ATP_BS"/>
</dbReference>
<evidence type="ECO:0000256" key="6">
    <source>
        <dbReference type="ARBA" id="ARBA00022741"/>
    </source>
</evidence>
<evidence type="ECO:0000256" key="8">
    <source>
        <dbReference type="ARBA" id="ARBA00022798"/>
    </source>
</evidence>
<keyword evidence="10 17" id="KW-0067">ATP-binding</keyword>
<comment type="catalytic activity">
    <reaction evidence="14">
        <text>a sn-glycero-3-phosphodiester + H2O = an alcohol + sn-glycerol 3-phosphate + H(+)</text>
        <dbReference type="Rhea" id="RHEA:12969"/>
        <dbReference type="ChEBI" id="CHEBI:15377"/>
        <dbReference type="ChEBI" id="CHEBI:15378"/>
        <dbReference type="ChEBI" id="CHEBI:30879"/>
        <dbReference type="ChEBI" id="CHEBI:57597"/>
        <dbReference type="ChEBI" id="CHEBI:83408"/>
        <dbReference type="EC" id="3.1.4.46"/>
    </reaction>
</comment>
<dbReference type="InterPro" id="IPR032872">
    <property type="entry name" value="WAK_assoc_C"/>
</dbReference>
<dbReference type="GO" id="GO:0006629">
    <property type="term" value="P:lipid metabolic process"/>
    <property type="evidence" value="ECO:0007669"/>
    <property type="project" value="InterPro"/>
</dbReference>
<feature type="domain" description="GP-PDE" evidence="21">
    <location>
        <begin position="55"/>
        <end position="354"/>
    </location>
</feature>
<evidence type="ECO:0000256" key="12">
    <source>
        <dbReference type="ARBA" id="ARBA00023136"/>
    </source>
</evidence>
<keyword evidence="6 17" id="KW-0547">Nucleotide-binding</keyword>
<evidence type="ECO:0000256" key="5">
    <source>
        <dbReference type="ARBA" id="ARBA00022729"/>
    </source>
</evidence>
<evidence type="ECO:0000256" key="18">
    <source>
        <dbReference type="SAM" id="Phobius"/>
    </source>
</evidence>
<keyword evidence="23" id="KW-1185">Reference proteome</keyword>
<name>A0A8X7WNA5_BRACI</name>
<dbReference type="GO" id="GO:0008889">
    <property type="term" value="F:glycerophosphodiester phosphodiesterase activity"/>
    <property type="evidence" value="ECO:0007669"/>
    <property type="project" value="UniProtKB-EC"/>
</dbReference>
<dbReference type="InterPro" id="IPR001245">
    <property type="entry name" value="Ser-Thr/Tyr_kinase_cat_dom"/>
</dbReference>
<dbReference type="SUPFAM" id="SSF51695">
    <property type="entry name" value="PLC-like phosphodiesterases"/>
    <property type="match status" value="2"/>
</dbReference>
<dbReference type="PROSITE" id="PS00107">
    <property type="entry name" value="PROTEIN_KINASE_ATP"/>
    <property type="match status" value="1"/>
</dbReference>
<dbReference type="InterPro" id="IPR008271">
    <property type="entry name" value="Ser/Thr_kinase_AS"/>
</dbReference>
<comment type="catalytic activity">
    <reaction evidence="16">
        <text>L-seryl-[protein] + ATP = O-phospho-L-seryl-[protein] + ADP + H(+)</text>
        <dbReference type="Rhea" id="RHEA:17989"/>
        <dbReference type="Rhea" id="RHEA-COMP:9863"/>
        <dbReference type="Rhea" id="RHEA-COMP:11604"/>
        <dbReference type="ChEBI" id="CHEBI:15378"/>
        <dbReference type="ChEBI" id="CHEBI:29999"/>
        <dbReference type="ChEBI" id="CHEBI:30616"/>
        <dbReference type="ChEBI" id="CHEBI:83421"/>
        <dbReference type="ChEBI" id="CHEBI:456216"/>
        <dbReference type="EC" id="2.7.11.1"/>
    </reaction>
</comment>
<accession>A0A8X7WNA5</accession>
<dbReference type="GO" id="GO:0005524">
    <property type="term" value="F:ATP binding"/>
    <property type="evidence" value="ECO:0007669"/>
    <property type="project" value="UniProtKB-UniRule"/>
</dbReference>
<evidence type="ECO:0000259" key="21">
    <source>
        <dbReference type="PROSITE" id="PS51704"/>
    </source>
</evidence>
<gene>
    <name evidence="22" type="ORF">Bca52824_003717</name>
</gene>
<dbReference type="InterPro" id="IPR000742">
    <property type="entry name" value="EGF"/>
</dbReference>
<reference evidence="22 23" key="1">
    <citation type="submission" date="2020-02" db="EMBL/GenBank/DDBJ databases">
        <authorList>
            <person name="Ma Q."/>
            <person name="Huang Y."/>
            <person name="Song X."/>
            <person name="Pei D."/>
        </authorList>
    </citation>
    <scope>NUCLEOTIDE SEQUENCE [LARGE SCALE GENOMIC DNA]</scope>
    <source>
        <strain evidence="22">Sxm20200214</strain>
        <tissue evidence="22">Leaf</tissue>
    </source>
</reference>
<feature type="domain" description="Protein kinase" evidence="20">
    <location>
        <begin position="866"/>
        <end position="1144"/>
    </location>
</feature>
<dbReference type="PROSITE" id="PS00022">
    <property type="entry name" value="EGF_1"/>
    <property type="match status" value="1"/>
</dbReference>
<evidence type="ECO:0000256" key="11">
    <source>
        <dbReference type="ARBA" id="ARBA00022989"/>
    </source>
</evidence>
<evidence type="ECO:0000256" key="14">
    <source>
        <dbReference type="ARBA" id="ARBA00047512"/>
    </source>
</evidence>
<evidence type="ECO:0000256" key="7">
    <source>
        <dbReference type="ARBA" id="ARBA00022777"/>
    </source>
</evidence>
<evidence type="ECO:0000256" key="3">
    <source>
        <dbReference type="ARBA" id="ARBA00022679"/>
    </source>
</evidence>